<comment type="caution">
    <text evidence="6">The sequence shown here is derived from an EMBL/GenBank/DDBJ whole genome shotgun (WGS) entry which is preliminary data.</text>
</comment>
<dbReference type="PANTHER" id="PTHR15315:SF22">
    <property type="entry name" value="OS01G0905700 PROTEIN"/>
    <property type="match status" value="1"/>
</dbReference>
<name>A0A835R8A9_VANPL</name>
<dbReference type="Pfam" id="PF13920">
    <property type="entry name" value="zf-C3HC4_3"/>
    <property type="match status" value="1"/>
</dbReference>
<dbReference type="GO" id="GO:0061630">
    <property type="term" value="F:ubiquitin protein ligase activity"/>
    <property type="evidence" value="ECO:0007669"/>
    <property type="project" value="TreeGrafter"/>
</dbReference>
<dbReference type="SMART" id="SM00184">
    <property type="entry name" value="RING"/>
    <property type="match status" value="1"/>
</dbReference>
<dbReference type="GO" id="GO:0016567">
    <property type="term" value="P:protein ubiquitination"/>
    <property type="evidence" value="ECO:0007669"/>
    <property type="project" value="TreeGrafter"/>
</dbReference>
<evidence type="ECO:0000313" key="6">
    <source>
        <dbReference type="EMBL" id="KAG0483285.1"/>
    </source>
</evidence>
<protein>
    <recommendedName>
        <fullName evidence="5">RING-type domain-containing protein</fullName>
    </recommendedName>
</protein>
<dbReference type="InterPro" id="IPR001841">
    <property type="entry name" value="Znf_RING"/>
</dbReference>
<reference evidence="6 7" key="1">
    <citation type="journal article" date="2020" name="Nat. Food">
        <title>A phased Vanilla planifolia genome enables genetic improvement of flavour and production.</title>
        <authorList>
            <person name="Hasing T."/>
            <person name="Tang H."/>
            <person name="Brym M."/>
            <person name="Khazi F."/>
            <person name="Huang T."/>
            <person name="Chambers A.H."/>
        </authorList>
    </citation>
    <scope>NUCLEOTIDE SEQUENCE [LARGE SCALE GENOMIC DNA]</scope>
    <source>
        <tissue evidence="6">Leaf</tissue>
    </source>
</reference>
<evidence type="ECO:0000313" key="7">
    <source>
        <dbReference type="Proteomes" id="UP000639772"/>
    </source>
</evidence>
<proteinExistence type="predicted"/>
<accession>A0A835R8A9</accession>
<keyword evidence="3" id="KW-0862">Zinc</keyword>
<dbReference type="FunFam" id="3.30.40.10:FF:000660">
    <property type="entry name" value="RING/U-box superfamily protein"/>
    <property type="match status" value="1"/>
</dbReference>
<dbReference type="SUPFAM" id="SSF57850">
    <property type="entry name" value="RING/U-box"/>
    <property type="match status" value="1"/>
</dbReference>
<dbReference type="InterPro" id="IPR017907">
    <property type="entry name" value="Znf_RING_CS"/>
</dbReference>
<evidence type="ECO:0000256" key="1">
    <source>
        <dbReference type="ARBA" id="ARBA00022723"/>
    </source>
</evidence>
<dbReference type="Proteomes" id="UP000639772">
    <property type="component" value="Unassembled WGS sequence"/>
</dbReference>
<dbReference type="InterPro" id="IPR013083">
    <property type="entry name" value="Znf_RING/FYVE/PHD"/>
</dbReference>
<dbReference type="PROSITE" id="PS00518">
    <property type="entry name" value="ZF_RING_1"/>
    <property type="match status" value="1"/>
</dbReference>
<gene>
    <name evidence="6" type="ORF">HPP92_011369</name>
</gene>
<feature type="domain" description="RING-type" evidence="5">
    <location>
        <begin position="157"/>
        <end position="195"/>
    </location>
</feature>
<keyword evidence="1" id="KW-0479">Metal-binding</keyword>
<evidence type="ECO:0000256" key="2">
    <source>
        <dbReference type="ARBA" id="ARBA00022771"/>
    </source>
</evidence>
<keyword evidence="2 4" id="KW-0863">Zinc-finger</keyword>
<evidence type="ECO:0000256" key="3">
    <source>
        <dbReference type="ARBA" id="ARBA00022833"/>
    </source>
</evidence>
<evidence type="ECO:0000259" key="5">
    <source>
        <dbReference type="PROSITE" id="PS50089"/>
    </source>
</evidence>
<dbReference type="GO" id="GO:0008270">
    <property type="term" value="F:zinc ion binding"/>
    <property type="evidence" value="ECO:0007669"/>
    <property type="project" value="UniProtKB-KW"/>
</dbReference>
<evidence type="ECO:0000256" key="4">
    <source>
        <dbReference type="PROSITE-ProRule" id="PRU00175"/>
    </source>
</evidence>
<dbReference type="PROSITE" id="PS50089">
    <property type="entry name" value="ZF_RING_2"/>
    <property type="match status" value="1"/>
</dbReference>
<sequence>MYNNHLSRPSSFKGSLKALEADIQHANTLAGAVHRAYGGSCLQMKLSYSPLAPVFLFLLQWVDCLPTYIIPSYLGLLQILVYKVYVDGKSTISTYERRASLREFYAIIYPSLQQLESNLLEKEESYERGRCKEITGRRKSDEWRKIAEKDVERDDECGICMEICTKMVLPSCNHAMCMNCYHDWNKRSQSCPFCRGSLKRVRSRDLWVLTSSGDVVDAANLEKENVTIAPYNIEMNNSSSLLEKHYSFANMEVLNISREILYSAIGKVKLHFSLFTSCCRS</sequence>
<dbReference type="EMBL" id="JADCNM010000005">
    <property type="protein sequence ID" value="KAG0483285.1"/>
    <property type="molecule type" value="Genomic_DNA"/>
</dbReference>
<dbReference type="OrthoDB" id="1630758at2759"/>
<dbReference type="Gene3D" id="3.30.40.10">
    <property type="entry name" value="Zinc/RING finger domain, C3HC4 (zinc finger)"/>
    <property type="match status" value="1"/>
</dbReference>
<dbReference type="PANTHER" id="PTHR15315">
    <property type="entry name" value="RING FINGER PROTEIN 41, 151"/>
    <property type="match status" value="1"/>
</dbReference>
<dbReference type="AlphaFoldDB" id="A0A835R8A9"/>
<organism evidence="6 7">
    <name type="scientific">Vanilla planifolia</name>
    <name type="common">Vanilla</name>
    <dbReference type="NCBI Taxonomy" id="51239"/>
    <lineage>
        <taxon>Eukaryota</taxon>
        <taxon>Viridiplantae</taxon>
        <taxon>Streptophyta</taxon>
        <taxon>Embryophyta</taxon>
        <taxon>Tracheophyta</taxon>
        <taxon>Spermatophyta</taxon>
        <taxon>Magnoliopsida</taxon>
        <taxon>Liliopsida</taxon>
        <taxon>Asparagales</taxon>
        <taxon>Orchidaceae</taxon>
        <taxon>Vanilloideae</taxon>
        <taxon>Vanilleae</taxon>
        <taxon>Vanilla</taxon>
    </lineage>
</organism>